<dbReference type="PANTHER" id="PTHR11662:SF399">
    <property type="entry name" value="FI19708P1-RELATED"/>
    <property type="match status" value="1"/>
</dbReference>
<feature type="transmembrane region" description="Helical" evidence="26">
    <location>
        <begin position="179"/>
        <end position="201"/>
    </location>
</feature>
<evidence type="ECO:0000313" key="29">
    <source>
        <dbReference type="Proteomes" id="UP000827092"/>
    </source>
</evidence>
<feature type="transmembrane region" description="Helical" evidence="26">
    <location>
        <begin position="213"/>
        <end position="233"/>
    </location>
</feature>
<proteinExistence type="predicted"/>
<feature type="transmembrane region" description="Helical" evidence="26">
    <location>
        <begin position="145"/>
        <end position="167"/>
    </location>
</feature>
<evidence type="ECO:0000256" key="10">
    <source>
        <dbReference type="ARBA" id="ARBA00023018"/>
    </source>
</evidence>
<organism evidence="28 29">
    <name type="scientific">Oedothorax gibbosus</name>
    <dbReference type="NCBI Taxonomy" id="931172"/>
    <lineage>
        <taxon>Eukaryota</taxon>
        <taxon>Metazoa</taxon>
        <taxon>Ecdysozoa</taxon>
        <taxon>Arthropoda</taxon>
        <taxon>Chelicerata</taxon>
        <taxon>Arachnida</taxon>
        <taxon>Araneae</taxon>
        <taxon>Araneomorphae</taxon>
        <taxon>Entelegynae</taxon>
        <taxon>Araneoidea</taxon>
        <taxon>Linyphiidae</taxon>
        <taxon>Erigoninae</taxon>
        <taxon>Oedothorax</taxon>
    </lineage>
</organism>
<evidence type="ECO:0000256" key="3">
    <source>
        <dbReference type="ARBA" id="ARBA00004638"/>
    </source>
</evidence>
<dbReference type="EMBL" id="JAFNEN010000540">
    <property type="protein sequence ID" value="KAG8180931.1"/>
    <property type="molecule type" value="Genomic_DNA"/>
</dbReference>
<feature type="transmembrane region" description="Helical" evidence="26">
    <location>
        <begin position="445"/>
        <end position="464"/>
    </location>
</feature>
<dbReference type="InterPro" id="IPR036259">
    <property type="entry name" value="MFS_trans_sf"/>
</dbReference>
<feature type="transmembrane region" description="Helical" evidence="26">
    <location>
        <begin position="18"/>
        <end position="38"/>
    </location>
</feature>
<comment type="catalytic activity">
    <reaction evidence="18">
        <text>N-acetyl-L-aspartyl-L-glutamate(out) = N-acetyl-L-aspartyl-L-glutamate(in)</text>
        <dbReference type="Rhea" id="RHEA:72599"/>
        <dbReference type="ChEBI" id="CHEBI:76931"/>
    </reaction>
    <physiologicalReaction direction="left-to-right" evidence="18">
        <dbReference type="Rhea" id="RHEA:72600"/>
    </physiologicalReaction>
</comment>
<keyword evidence="13" id="KW-0458">Lysosome</keyword>
<evidence type="ECO:0000256" key="18">
    <source>
        <dbReference type="ARBA" id="ARBA00051403"/>
    </source>
</evidence>
<comment type="catalytic activity">
    <reaction evidence="15">
        <text>2 nitrate(out) + H(+)(out) = 2 nitrate(in) + H(+)(in)</text>
        <dbReference type="Rhea" id="RHEA:71539"/>
        <dbReference type="ChEBI" id="CHEBI:15378"/>
        <dbReference type="ChEBI" id="CHEBI:17632"/>
    </reaction>
    <physiologicalReaction direction="left-to-right" evidence="15">
        <dbReference type="Rhea" id="RHEA:71540"/>
    </physiologicalReaction>
</comment>
<keyword evidence="5" id="KW-0813">Transport</keyword>
<evidence type="ECO:0000256" key="7">
    <source>
        <dbReference type="ARBA" id="ARBA00022692"/>
    </source>
</evidence>
<evidence type="ECO:0000256" key="23">
    <source>
        <dbReference type="ARBA" id="ARBA00080244"/>
    </source>
</evidence>
<dbReference type="GO" id="GO:0030672">
    <property type="term" value="C:synaptic vesicle membrane"/>
    <property type="evidence" value="ECO:0007669"/>
    <property type="project" value="UniProtKB-SubCell"/>
</dbReference>
<evidence type="ECO:0000256" key="15">
    <source>
        <dbReference type="ARBA" id="ARBA00050101"/>
    </source>
</evidence>
<evidence type="ECO:0000256" key="11">
    <source>
        <dbReference type="ARBA" id="ARBA00023136"/>
    </source>
</evidence>
<dbReference type="PANTHER" id="PTHR11662">
    <property type="entry name" value="SOLUTE CARRIER FAMILY 17"/>
    <property type="match status" value="1"/>
</dbReference>
<dbReference type="GO" id="GO:0006820">
    <property type="term" value="P:monoatomic anion transport"/>
    <property type="evidence" value="ECO:0007669"/>
    <property type="project" value="TreeGrafter"/>
</dbReference>
<keyword evidence="11 26" id="KW-0472">Membrane</keyword>
<dbReference type="InterPro" id="IPR011701">
    <property type="entry name" value="MFS"/>
</dbReference>
<evidence type="ECO:0000256" key="12">
    <source>
        <dbReference type="ARBA" id="ARBA00023180"/>
    </source>
</evidence>
<dbReference type="FunFam" id="1.20.1250.20:FF:000067">
    <property type="entry name" value="sialin isoform X2"/>
    <property type="match status" value="1"/>
</dbReference>
<dbReference type="GO" id="GO:0046942">
    <property type="term" value="P:carboxylic acid transport"/>
    <property type="evidence" value="ECO:0007669"/>
    <property type="project" value="UniProtKB-ARBA"/>
</dbReference>
<evidence type="ECO:0000256" key="17">
    <source>
        <dbReference type="ARBA" id="ARBA00050625"/>
    </source>
</evidence>
<comment type="function">
    <text evidence="21">Receptor for CM101, a polysaccharide produced by group B Streptococcus with antipathoangiogenic properties.</text>
</comment>
<dbReference type="GO" id="GO:0005765">
    <property type="term" value="C:lysosomal membrane"/>
    <property type="evidence" value="ECO:0007669"/>
    <property type="project" value="UniProtKB-SubCell"/>
</dbReference>
<keyword evidence="9 26" id="KW-1133">Transmembrane helix</keyword>
<sequence>MEGKTEQKKMFEFPGVRYIFAANGFLGLCVTLALRVNINVAIVAMVNGTAVYGHHNKTTSEECAAGSVPNNSSAQDTPQDGEFAWSPQLQGVVLGSFYYGYVITQIPGGRLAELVGGKWVFGLGNLATALLSLLVPTAARTHVGWLIAVLAVEGLAQGVTVPALNVLLGRWLPDSEKAVLNTAVVIGVNVGTVSAMPLAGFLCRSQLFGGWPAAFYVIGMFGCAWFVLWIFLVTDTPATHPFITKKELEYITADQRRDQDKKLPPIPWLKIAKSVPFWSVIITRVCQDWSFYIMVNDLPTFFATILHFEIQKNSFLSSVPHLMQTVVGLSVAFFADLVIRKKMAPTNFVRKFCNSVSGFGSALGLLGVCFAGCDVTLNVILFMYLISVAGFCFGGHALSLLDISPEYSGTLMGICNTLSNINGFLAPLFVGALTDKQQTLHQWRIVFGTTAALLTLATVIFAVFSTAEKQEWATPPTVTECDSGDKSRLIGDSYGSINKEL</sequence>
<evidence type="ECO:0000313" key="28">
    <source>
        <dbReference type="EMBL" id="KAG8180931.1"/>
    </source>
</evidence>
<comment type="catalytic activity">
    <reaction evidence="20">
        <text>D-glucuronate(out) + H(+)(out) = D-glucuronate(in) + H(+)(in)</text>
        <dbReference type="Rhea" id="RHEA:72591"/>
        <dbReference type="ChEBI" id="CHEBI:15378"/>
        <dbReference type="ChEBI" id="CHEBI:58720"/>
    </reaction>
    <physiologicalReaction direction="left-to-right" evidence="20">
        <dbReference type="Rhea" id="RHEA:72592"/>
    </physiologicalReaction>
</comment>
<evidence type="ECO:0000256" key="5">
    <source>
        <dbReference type="ARBA" id="ARBA00022448"/>
    </source>
</evidence>
<dbReference type="GO" id="GO:0016323">
    <property type="term" value="C:basolateral plasma membrane"/>
    <property type="evidence" value="ECO:0007669"/>
    <property type="project" value="UniProtKB-SubCell"/>
</dbReference>
<comment type="caution">
    <text evidence="28">The sequence shown here is derived from an EMBL/GenBank/DDBJ whole genome shotgun (WGS) entry which is preliminary data.</text>
</comment>
<evidence type="ECO:0000256" key="20">
    <source>
        <dbReference type="ARBA" id="ARBA00051612"/>
    </source>
</evidence>
<feature type="transmembrane region" description="Helical" evidence="26">
    <location>
        <begin position="119"/>
        <end position="139"/>
    </location>
</feature>
<feature type="transmembrane region" description="Helical" evidence="26">
    <location>
        <begin position="289"/>
        <end position="310"/>
    </location>
</feature>
<evidence type="ECO:0000256" key="22">
    <source>
        <dbReference type="ARBA" id="ARBA00069713"/>
    </source>
</evidence>
<evidence type="ECO:0000256" key="16">
    <source>
        <dbReference type="ARBA" id="ARBA00050554"/>
    </source>
</evidence>
<evidence type="ECO:0000256" key="21">
    <source>
        <dbReference type="ARBA" id="ARBA00056891"/>
    </source>
</evidence>
<dbReference type="Pfam" id="PF07690">
    <property type="entry name" value="MFS_1"/>
    <property type="match status" value="1"/>
</dbReference>
<feature type="transmembrane region" description="Helical" evidence="26">
    <location>
        <begin position="379"/>
        <end position="401"/>
    </location>
</feature>
<keyword evidence="12" id="KW-0325">Glycoprotein</keyword>
<name>A0AAV6UCC8_9ARAC</name>
<keyword evidence="14" id="KW-0968">Cytoplasmic vesicle</keyword>
<dbReference type="GO" id="GO:0015293">
    <property type="term" value="F:symporter activity"/>
    <property type="evidence" value="ECO:0007669"/>
    <property type="project" value="UniProtKB-KW"/>
</dbReference>
<evidence type="ECO:0000256" key="13">
    <source>
        <dbReference type="ARBA" id="ARBA00023228"/>
    </source>
</evidence>
<evidence type="ECO:0000256" key="24">
    <source>
        <dbReference type="ARBA" id="ARBA00081195"/>
    </source>
</evidence>
<comment type="catalytic activity">
    <reaction evidence="16">
        <text>L-aspartate(out) = L-aspartate(in)</text>
        <dbReference type="Rhea" id="RHEA:66332"/>
        <dbReference type="ChEBI" id="CHEBI:29991"/>
    </reaction>
    <physiologicalReaction direction="left-to-right" evidence="16">
        <dbReference type="Rhea" id="RHEA:66333"/>
    </physiologicalReaction>
</comment>
<accession>A0AAV6UCC8</accession>
<gene>
    <name evidence="28" type="ORF">JTE90_013937</name>
</gene>
<reference evidence="28 29" key="1">
    <citation type="journal article" date="2022" name="Nat. Ecol. Evol.">
        <title>A masculinizing supergene underlies an exaggerated male reproductive morph in a spider.</title>
        <authorList>
            <person name="Hendrickx F."/>
            <person name="De Corte Z."/>
            <person name="Sonet G."/>
            <person name="Van Belleghem S.M."/>
            <person name="Kostlbacher S."/>
            <person name="Vangestel C."/>
        </authorList>
    </citation>
    <scope>NUCLEOTIDE SEQUENCE [LARGE SCALE GENOMIC DNA]</scope>
    <source>
        <strain evidence="28">W744_W776</strain>
    </source>
</reference>
<evidence type="ECO:0000256" key="1">
    <source>
        <dbReference type="ARBA" id="ARBA00004432"/>
    </source>
</evidence>
<evidence type="ECO:0000256" key="14">
    <source>
        <dbReference type="ARBA" id="ARBA00023329"/>
    </source>
</evidence>
<comment type="subcellular location">
    <subcellularLocation>
        <location evidence="2">Basolateral cell membrane</location>
        <topology evidence="2">Multi-pass membrane protein</topology>
    </subcellularLocation>
    <subcellularLocation>
        <location evidence="3">Cytoplasmic vesicle</location>
        <location evidence="3">Secretory vesicle membrane</location>
        <topology evidence="3">Multi-pass membrane protein</topology>
    </subcellularLocation>
    <subcellularLocation>
        <location evidence="1">Cytoplasmic vesicle</location>
        <location evidence="1">Secretory vesicle</location>
        <location evidence="1">Synaptic vesicle membrane</location>
    </subcellularLocation>
    <subcellularLocation>
        <location evidence="4">Lysosome membrane</location>
    </subcellularLocation>
</comment>
<protein>
    <recommendedName>
        <fullName evidence="22">Sialin</fullName>
    </recommendedName>
    <alternativeName>
        <fullName evidence="25">H(+)/nitrate cotransporter</fullName>
    </alternativeName>
    <alternativeName>
        <fullName evidence="23">H(+)/sialic acid cotransporter</fullName>
    </alternativeName>
    <alternativeName>
        <fullName evidence="24">Vesicular excitatory amino acid transporter</fullName>
    </alternativeName>
</protein>
<keyword evidence="10" id="KW-0770">Synapse</keyword>
<dbReference type="InterPro" id="IPR050382">
    <property type="entry name" value="MFS_Na/Anion_cotransporter"/>
</dbReference>
<evidence type="ECO:0000256" key="25">
    <source>
        <dbReference type="ARBA" id="ARBA00081925"/>
    </source>
</evidence>
<evidence type="ECO:0000256" key="9">
    <source>
        <dbReference type="ARBA" id="ARBA00022989"/>
    </source>
</evidence>
<dbReference type="InterPro" id="IPR020846">
    <property type="entry name" value="MFS_dom"/>
</dbReference>
<keyword evidence="8" id="KW-0769">Symport</keyword>
<dbReference type="FunFam" id="1.20.1250.20:FF:000003">
    <property type="entry name" value="Solute carrier family 17 member 3"/>
    <property type="match status" value="1"/>
</dbReference>
<keyword evidence="7 26" id="KW-0812">Transmembrane</keyword>
<feature type="transmembrane region" description="Helical" evidence="26">
    <location>
        <begin position="413"/>
        <end position="433"/>
    </location>
</feature>
<evidence type="ECO:0000256" key="2">
    <source>
        <dbReference type="ARBA" id="ARBA00004554"/>
    </source>
</evidence>
<evidence type="ECO:0000256" key="8">
    <source>
        <dbReference type="ARBA" id="ARBA00022847"/>
    </source>
</evidence>
<comment type="catalytic activity">
    <reaction evidence="17">
        <text>N-acetylneuraminate(in) + H(+)(in) = N-acetylneuraminate(out) + H(+)(out)</text>
        <dbReference type="Rhea" id="RHEA:28987"/>
        <dbReference type="ChEBI" id="CHEBI:15378"/>
        <dbReference type="ChEBI" id="CHEBI:35418"/>
    </reaction>
    <physiologicalReaction direction="right-to-left" evidence="17">
        <dbReference type="Rhea" id="RHEA:28989"/>
    </physiologicalReaction>
</comment>
<dbReference type="Gene3D" id="1.20.1250.20">
    <property type="entry name" value="MFS general substrate transporter like domains"/>
    <property type="match status" value="2"/>
</dbReference>
<keyword evidence="6" id="KW-1003">Cell membrane</keyword>
<feature type="transmembrane region" description="Helical" evidence="26">
    <location>
        <begin position="322"/>
        <end position="340"/>
    </location>
</feature>
<comment type="catalytic activity">
    <reaction evidence="19">
        <text>L-glutamate(out) = L-glutamate(in)</text>
        <dbReference type="Rhea" id="RHEA:66336"/>
        <dbReference type="ChEBI" id="CHEBI:29985"/>
    </reaction>
    <physiologicalReaction direction="left-to-right" evidence="19">
        <dbReference type="Rhea" id="RHEA:66337"/>
    </physiologicalReaction>
</comment>
<feature type="transmembrane region" description="Helical" evidence="26">
    <location>
        <begin position="352"/>
        <end position="373"/>
    </location>
</feature>
<dbReference type="AlphaFoldDB" id="A0AAV6UCC8"/>
<evidence type="ECO:0000256" key="6">
    <source>
        <dbReference type="ARBA" id="ARBA00022475"/>
    </source>
</evidence>
<evidence type="ECO:0000256" key="19">
    <source>
        <dbReference type="ARBA" id="ARBA00051447"/>
    </source>
</evidence>
<evidence type="ECO:0000256" key="4">
    <source>
        <dbReference type="ARBA" id="ARBA00004656"/>
    </source>
</evidence>
<evidence type="ECO:0000256" key="26">
    <source>
        <dbReference type="SAM" id="Phobius"/>
    </source>
</evidence>
<keyword evidence="29" id="KW-1185">Reference proteome</keyword>
<dbReference type="Proteomes" id="UP000827092">
    <property type="component" value="Unassembled WGS sequence"/>
</dbReference>
<dbReference type="CDD" id="cd17318">
    <property type="entry name" value="MFS_SLC17"/>
    <property type="match status" value="1"/>
</dbReference>
<dbReference type="PROSITE" id="PS50850">
    <property type="entry name" value="MFS"/>
    <property type="match status" value="1"/>
</dbReference>
<feature type="domain" description="Major facilitator superfamily (MFS) profile" evidence="27">
    <location>
        <begin position="41"/>
        <end position="469"/>
    </location>
</feature>
<evidence type="ECO:0000259" key="27">
    <source>
        <dbReference type="PROSITE" id="PS50850"/>
    </source>
</evidence>
<dbReference type="SUPFAM" id="SSF103473">
    <property type="entry name" value="MFS general substrate transporter"/>
    <property type="match status" value="1"/>
</dbReference>